<evidence type="ECO:0000313" key="3">
    <source>
        <dbReference type="EMBL" id="MDX5892586.1"/>
    </source>
</evidence>
<keyword evidence="4" id="KW-1185">Reference proteome</keyword>
<dbReference type="OrthoDB" id="3686802at2"/>
<accession>A0A023X6H3</accession>
<dbReference type="PANTHER" id="PTHR37305:SF1">
    <property type="entry name" value="MEMBRANE PROTEIN"/>
    <property type="match status" value="1"/>
</dbReference>
<dbReference type="eggNOG" id="COG1277">
    <property type="taxonomic scope" value="Bacteria"/>
</dbReference>
<dbReference type="HOGENOM" id="CLU_064090_3_0_11"/>
<evidence type="ECO:0000256" key="1">
    <source>
        <dbReference type="SAM" id="Phobius"/>
    </source>
</evidence>
<dbReference type="GO" id="GO:0140359">
    <property type="term" value="F:ABC-type transporter activity"/>
    <property type="evidence" value="ECO:0007669"/>
    <property type="project" value="InterPro"/>
</dbReference>
<dbReference type="EMBL" id="CP007514">
    <property type="protein sequence ID" value="AHY47948.1"/>
    <property type="molecule type" value="Genomic_DNA"/>
</dbReference>
<evidence type="ECO:0000313" key="2">
    <source>
        <dbReference type="EMBL" id="AHY47948.1"/>
    </source>
</evidence>
<dbReference type="Proteomes" id="UP000025229">
    <property type="component" value="Chromosome"/>
</dbReference>
<feature type="transmembrane region" description="Helical" evidence="1">
    <location>
        <begin position="201"/>
        <end position="220"/>
    </location>
</feature>
<dbReference type="Pfam" id="PF12679">
    <property type="entry name" value="ABC2_membrane_2"/>
    <property type="match status" value="1"/>
</dbReference>
<feature type="transmembrane region" description="Helical" evidence="1">
    <location>
        <begin position="88"/>
        <end position="109"/>
    </location>
</feature>
<keyword evidence="1" id="KW-0472">Membrane</keyword>
<reference evidence="2 4" key="1">
    <citation type="submission" date="2014-03" db="EMBL/GenBank/DDBJ databases">
        <title>Complete genome sequence of the Radio-Resistant Rubrobacter radiotolerans RSPS-4.</title>
        <authorList>
            <person name="Egas C.C."/>
            <person name="Barroso C.C."/>
            <person name="Froufe H.J.C."/>
            <person name="Pacheco J.J."/>
            <person name="Albuquerque L.L."/>
            <person name="da Costa M.M.S."/>
        </authorList>
    </citation>
    <scope>NUCLEOTIDE SEQUENCE [LARGE SCALE GENOMIC DNA]</scope>
    <source>
        <strain evidence="2 4">RSPS-4</strain>
    </source>
</reference>
<organism evidence="2 4">
    <name type="scientific">Rubrobacter radiotolerans</name>
    <name type="common">Arthrobacter radiotolerans</name>
    <dbReference type="NCBI Taxonomy" id="42256"/>
    <lineage>
        <taxon>Bacteria</taxon>
        <taxon>Bacillati</taxon>
        <taxon>Actinomycetota</taxon>
        <taxon>Rubrobacteria</taxon>
        <taxon>Rubrobacterales</taxon>
        <taxon>Rubrobacteraceae</taxon>
        <taxon>Rubrobacter</taxon>
    </lineage>
</organism>
<feature type="transmembrane region" description="Helical" evidence="1">
    <location>
        <begin position="249"/>
        <end position="270"/>
    </location>
</feature>
<dbReference type="STRING" id="42256.RradSPS_2665"/>
<dbReference type="RefSeq" id="WP_038683269.1">
    <property type="nucleotide sequence ID" value="NZ_CP007514.1"/>
</dbReference>
<name>A0A023X6H3_RUBRA</name>
<dbReference type="KEGG" id="rrd:RradSPS_2665"/>
<feature type="transmembrane region" description="Helical" evidence="1">
    <location>
        <begin position="30"/>
        <end position="51"/>
    </location>
</feature>
<dbReference type="PATRIC" id="fig|42256.3.peg.2717"/>
<dbReference type="PANTHER" id="PTHR37305">
    <property type="entry name" value="INTEGRAL MEMBRANE PROTEIN-RELATED"/>
    <property type="match status" value="1"/>
</dbReference>
<dbReference type="EMBL" id="JAWXXX010000001">
    <property type="protein sequence ID" value="MDX5892586.1"/>
    <property type="molecule type" value="Genomic_DNA"/>
</dbReference>
<dbReference type="GO" id="GO:0005886">
    <property type="term" value="C:plasma membrane"/>
    <property type="evidence" value="ECO:0007669"/>
    <property type="project" value="UniProtKB-SubCell"/>
</dbReference>
<feature type="transmembrane region" description="Helical" evidence="1">
    <location>
        <begin position="174"/>
        <end position="194"/>
    </location>
</feature>
<dbReference type="Proteomes" id="UP001281130">
    <property type="component" value="Unassembled WGS sequence"/>
</dbReference>
<evidence type="ECO:0000313" key="4">
    <source>
        <dbReference type="Proteomes" id="UP000025229"/>
    </source>
</evidence>
<keyword evidence="1" id="KW-1133">Transmembrane helix</keyword>
<feature type="transmembrane region" description="Helical" evidence="1">
    <location>
        <begin position="130"/>
        <end position="154"/>
    </location>
</feature>
<dbReference type="AlphaFoldDB" id="A0A023X6H3"/>
<reference evidence="3" key="2">
    <citation type="submission" date="2023-11" db="EMBL/GenBank/DDBJ databases">
        <title>MicrobeMod: A computational toolkit for identifying prokaryotic methylation and restriction-modification with nanopore sequencing.</title>
        <authorList>
            <person name="Crits-Christoph A."/>
            <person name="Kang S.C."/>
            <person name="Lee H."/>
            <person name="Ostrov N."/>
        </authorList>
    </citation>
    <scope>NUCLEOTIDE SEQUENCE</scope>
    <source>
        <strain evidence="3">ATCC 51242</strain>
    </source>
</reference>
<proteinExistence type="predicted"/>
<protein>
    <submittedName>
        <fullName evidence="3">ABC transporter permease subunit</fullName>
    </submittedName>
    <submittedName>
        <fullName evidence="2">ABC-2 family transporter protein</fullName>
    </submittedName>
</protein>
<gene>
    <name evidence="2" type="ORF">RradSPS_2665</name>
    <name evidence="3" type="ORF">SIL72_00955</name>
</gene>
<keyword evidence="1" id="KW-0812">Transmembrane</keyword>
<sequence length="277" mass="29791">MSETAATLRRPSGTLGTLVAHTLRLQLKSVLIWGGVLGTYSAAIVASYLTFGDTEQLDQIMSAYPQELLEAFGITDMSTLEGYLAGQIFNLAPLALAFFPILALSSAIAGSEERGTIDVLLGNPVPRWQVVVASFVATAVSLLAIVAITGALMYGTAVLADLELDFVASVEAVLNLWPISLFFGGLALLCSALFHRRALAIAVPGLVLFAMYLADTLGRISKDLEAYRDFSVFYYYAPEESAIIDGIDWASFAGITALAVLFMLLAVLVFRRRDIYT</sequence>